<name>A0A261XS67_9FUNG</name>
<sequence length="148" mass="17010">KIKGKFETFMGREVATIKGETTIYQVEDILYNGVSIRGRGTRVFAVKDSLGTGGPLVLKEMWFDTGRKLDEIFFHDQARAKRVEGVFLAVRRWDTHRTTLTTVRGYTPEQALALNLEYKLENRKQVRLVLPRKRPLGNFETLEEIAHG</sequence>
<comment type="caution">
    <text evidence="2">The sequence shown here is derived from an EMBL/GenBank/DDBJ whole genome shotgun (WGS) entry which is preliminary data.</text>
</comment>
<gene>
    <name evidence="2" type="ORF">BZG36_05729</name>
</gene>
<feature type="non-terminal residue" evidence="2">
    <location>
        <position position="148"/>
    </location>
</feature>
<organism evidence="2 3">
    <name type="scientific">Bifiguratus adelaidae</name>
    <dbReference type="NCBI Taxonomy" id="1938954"/>
    <lineage>
        <taxon>Eukaryota</taxon>
        <taxon>Fungi</taxon>
        <taxon>Fungi incertae sedis</taxon>
        <taxon>Mucoromycota</taxon>
        <taxon>Mucoromycotina</taxon>
        <taxon>Endogonomycetes</taxon>
        <taxon>Endogonales</taxon>
        <taxon>Endogonales incertae sedis</taxon>
        <taxon>Bifiguratus</taxon>
    </lineage>
</organism>
<evidence type="ECO:0000313" key="2">
    <source>
        <dbReference type="EMBL" id="OZJ01329.1"/>
    </source>
</evidence>
<reference evidence="2 3" key="1">
    <citation type="journal article" date="2017" name="Mycologia">
        <title>Bifiguratus adelaidae, gen. et sp. nov., a new member of Mucoromycotina in endophytic and soil-dwelling habitats.</title>
        <authorList>
            <person name="Torres-Cruz T.J."/>
            <person name="Billingsley Tobias T.L."/>
            <person name="Almatruk M."/>
            <person name="Hesse C."/>
            <person name="Kuske C.R."/>
            <person name="Desiro A."/>
            <person name="Benucci G.M."/>
            <person name="Bonito G."/>
            <person name="Stajich J.E."/>
            <person name="Dunlap C."/>
            <person name="Arnold A.E."/>
            <person name="Porras-Alfaro A."/>
        </authorList>
    </citation>
    <scope>NUCLEOTIDE SEQUENCE [LARGE SCALE GENOMIC DNA]</scope>
    <source>
        <strain evidence="2 3">AZ0501</strain>
    </source>
</reference>
<feature type="domain" description="Fungal-type protein kinase" evidence="1">
    <location>
        <begin position="14"/>
        <end position="91"/>
    </location>
</feature>
<dbReference type="Pfam" id="PF17667">
    <property type="entry name" value="Pkinase_fungal"/>
    <property type="match status" value="1"/>
</dbReference>
<dbReference type="Proteomes" id="UP000242875">
    <property type="component" value="Unassembled WGS sequence"/>
</dbReference>
<dbReference type="InterPro" id="IPR040976">
    <property type="entry name" value="Pkinase_fungal"/>
</dbReference>
<feature type="non-terminal residue" evidence="2">
    <location>
        <position position="1"/>
    </location>
</feature>
<keyword evidence="3" id="KW-1185">Reference proteome</keyword>
<dbReference type="EMBL" id="MVBO01000548">
    <property type="protein sequence ID" value="OZJ01329.1"/>
    <property type="molecule type" value="Genomic_DNA"/>
</dbReference>
<accession>A0A261XS67</accession>
<evidence type="ECO:0000313" key="3">
    <source>
        <dbReference type="Proteomes" id="UP000242875"/>
    </source>
</evidence>
<proteinExistence type="predicted"/>
<evidence type="ECO:0000259" key="1">
    <source>
        <dbReference type="Pfam" id="PF17667"/>
    </source>
</evidence>
<protein>
    <recommendedName>
        <fullName evidence="1">Fungal-type protein kinase domain-containing protein</fullName>
    </recommendedName>
</protein>
<dbReference type="AlphaFoldDB" id="A0A261XS67"/>